<name>A0A2W4ZYS5_9BACT</name>
<feature type="non-terminal residue" evidence="1">
    <location>
        <position position="126"/>
    </location>
</feature>
<proteinExistence type="predicted"/>
<evidence type="ECO:0000313" key="1">
    <source>
        <dbReference type="EMBL" id="PZO85379.1"/>
    </source>
</evidence>
<reference evidence="1 2" key="1">
    <citation type="submission" date="2017-08" db="EMBL/GenBank/DDBJ databases">
        <title>Infants hospitalized years apart are colonized by the same room-sourced microbial strains.</title>
        <authorList>
            <person name="Brooks B."/>
            <person name="Olm M.R."/>
            <person name="Firek B.A."/>
            <person name="Baker R."/>
            <person name="Thomas B.C."/>
            <person name="Morowitz M.J."/>
            <person name="Banfield J.F."/>
        </authorList>
    </citation>
    <scope>NUCLEOTIDE SEQUENCE [LARGE SCALE GENOMIC DNA]</scope>
    <source>
        <strain evidence="1">S2_018_000_R2_104</strain>
    </source>
</reference>
<dbReference type="EMBL" id="QFNK01000151">
    <property type="protein sequence ID" value="PZO85379.1"/>
    <property type="molecule type" value="Genomic_DNA"/>
</dbReference>
<comment type="caution">
    <text evidence="1">The sequence shown here is derived from an EMBL/GenBank/DDBJ whole genome shotgun (WGS) entry which is preliminary data.</text>
</comment>
<accession>A0A2W4ZYS5</accession>
<dbReference type="Proteomes" id="UP000249557">
    <property type="component" value="Unassembled WGS sequence"/>
</dbReference>
<evidence type="ECO:0000313" key="2">
    <source>
        <dbReference type="Proteomes" id="UP000249557"/>
    </source>
</evidence>
<protein>
    <submittedName>
        <fullName evidence="1">Uncharacterized protein</fullName>
    </submittedName>
</protein>
<gene>
    <name evidence="1" type="ORF">DI626_07610</name>
</gene>
<dbReference type="AlphaFoldDB" id="A0A2W4ZYS5"/>
<organism evidence="1 2">
    <name type="scientific">Micavibrio aeruginosavorus</name>
    <dbReference type="NCBI Taxonomy" id="349221"/>
    <lineage>
        <taxon>Bacteria</taxon>
        <taxon>Pseudomonadati</taxon>
        <taxon>Bdellovibrionota</taxon>
        <taxon>Bdellovibrionia</taxon>
        <taxon>Bdellovibrionales</taxon>
        <taxon>Pseudobdellovibrionaceae</taxon>
        <taxon>Micavibrio</taxon>
    </lineage>
</organism>
<sequence length="126" mass="13780">MATAFDASKIQEAADIIQKMIDRVLGHGRSRIAELPGENGLSSEFWGSLQIDEGMRHSFENTPLAKRLIHSDIAQYDLRADTNQTLPKFITSVLHIGLIARGGGQPPSGGNIFHSVLTNFASLQEH</sequence>